<dbReference type="Proteomes" id="UP000036700">
    <property type="component" value="Chromosome"/>
</dbReference>
<keyword evidence="9" id="KW-1185">Reference proteome</keyword>
<dbReference type="PATRIC" id="fig|445709.3.peg.1334"/>
<comment type="cofactor">
    <cofactor evidence="1">
        <name>FAD</name>
        <dbReference type="ChEBI" id="CHEBI:57692"/>
    </cofactor>
</comment>
<dbReference type="Gene3D" id="1.20.140.10">
    <property type="entry name" value="Butyryl-CoA Dehydrogenase, subunit A, domain 3"/>
    <property type="match status" value="1"/>
</dbReference>
<dbReference type="InterPro" id="IPR037069">
    <property type="entry name" value="AcylCoA_DH/ox_N_sf"/>
</dbReference>
<dbReference type="SUPFAM" id="SSF47203">
    <property type="entry name" value="Acyl-CoA dehydrogenase C-terminal domain-like"/>
    <property type="match status" value="1"/>
</dbReference>
<dbReference type="GO" id="GO:0050660">
    <property type="term" value="F:flavin adenine dinucleotide binding"/>
    <property type="evidence" value="ECO:0007669"/>
    <property type="project" value="InterPro"/>
</dbReference>
<dbReference type="InterPro" id="IPR006091">
    <property type="entry name" value="Acyl-CoA_Oxase/DH_mid-dom"/>
</dbReference>
<feature type="domain" description="Acyl-CoA dehydrogenase/oxidase C-terminal" evidence="5">
    <location>
        <begin position="233"/>
        <end position="360"/>
    </location>
</feature>
<dbReference type="InterPro" id="IPR009075">
    <property type="entry name" value="AcylCo_DH/oxidase_C"/>
</dbReference>
<dbReference type="OrthoDB" id="9769473at2"/>
<keyword evidence="3" id="KW-0285">Flavoprotein</keyword>
<comment type="similarity">
    <text evidence="2">Belongs to the acyl-CoA dehydrogenase family.</text>
</comment>
<dbReference type="Gene3D" id="2.40.110.10">
    <property type="entry name" value="Butyryl-CoA Dehydrogenase, subunit A, domain 2"/>
    <property type="match status" value="1"/>
</dbReference>
<name>A0A0G3ER93_9BURK</name>
<evidence type="ECO:0000256" key="1">
    <source>
        <dbReference type="ARBA" id="ARBA00001974"/>
    </source>
</evidence>
<dbReference type="PANTHER" id="PTHR43884:SF12">
    <property type="entry name" value="ISOVALERYL-COA DEHYDROGENASE, MITOCHONDRIAL-RELATED"/>
    <property type="match status" value="1"/>
</dbReference>
<feature type="domain" description="Acyl-CoA dehydrogenase/oxidase N-terminal" evidence="7">
    <location>
        <begin position="6"/>
        <end position="119"/>
    </location>
</feature>
<proteinExistence type="inferred from homology"/>
<protein>
    <submittedName>
        <fullName evidence="8">Acyl-CoA dehydrogenase</fullName>
    </submittedName>
</protein>
<dbReference type="AlphaFoldDB" id="A0A0G3ER93"/>
<dbReference type="STRING" id="445709.ABW99_06200"/>
<dbReference type="Pfam" id="PF02770">
    <property type="entry name" value="Acyl-CoA_dh_M"/>
    <property type="match status" value="1"/>
</dbReference>
<dbReference type="PANTHER" id="PTHR43884">
    <property type="entry name" value="ACYL-COA DEHYDROGENASE"/>
    <property type="match status" value="1"/>
</dbReference>
<dbReference type="FunFam" id="1.20.140.10:FF:000012">
    <property type="entry name" value="Acyl-CoA dehydrogenase fadE12"/>
    <property type="match status" value="1"/>
</dbReference>
<reference evidence="9" key="1">
    <citation type="submission" date="2015-06" db="EMBL/GenBank/DDBJ databases">
        <authorList>
            <person name="Lim Y.L."/>
            <person name="Ee R."/>
            <person name="Yong D."/>
            <person name="How K.Y."/>
            <person name="Yin W.F."/>
            <person name="Chan K.G."/>
        </authorList>
    </citation>
    <scope>NUCLEOTIDE SEQUENCE [LARGE SCALE GENOMIC DNA]</scope>
    <source>
        <strain evidence="9">DSM 25325</strain>
    </source>
</reference>
<dbReference type="RefSeq" id="WP_047213659.1">
    <property type="nucleotide sequence ID" value="NZ_CP011568.3"/>
</dbReference>
<feature type="domain" description="Acyl-CoA oxidase/dehydrogenase middle" evidence="6">
    <location>
        <begin position="123"/>
        <end position="219"/>
    </location>
</feature>
<accession>A0A0G3ER93</accession>
<dbReference type="Pfam" id="PF00441">
    <property type="entry name" value="Acyl-CoA_dh_1"/>
    <property type="match status" value="1"/>
</dbReference>
<dbReference type="SUPFAM" id="SSF56645">
    <property type="entry name" value="Acyl-CoA dehydrogenase NM domain-like"/>
    <property type="match status" value="1"/>
</dbReference>
<evidence type="ECO:0000313" key="8">
    <source>
        <dbReference type="EMBL" id="AKJ67867.1"/>
    </source>
</evidence>
<sequence length="388" mass="42410">MDFEFSEQQLAIKDAVERICARFDDDYWLHKDRDGGFPHDFHQAFADAGWLGIAMDPAYGGAGLGMTEAALMMRTVSASGAGLSGASALHMNIFGLNPVQVFGSHEQKQRFLPPLIAGQDKACFAVTEPDAGLDTTHLKTQAIRRGDHYLLSGRKIWISTAQVANKMLILARTTPLDQVTKATDGLSLFYTDLDRSKVEVREIEKMGRKAVDSNMLFLDELPVPIEDRIGDEGSGFKYILHGLNPERILIAAEAVGLGQAALARAVRYAGERHVFGRPIGQNQGIQHPLAQAWMQLEAANLMVFKAASLYDAGKPCGAEANAGKYLAGEAAFQACQTAIATHGGMGFAKEYHVERYLRESWIPRLAPVSPQLIMCFIAEKVLGLPKSY</sequence>
<dbReference type="EMBL" id="CP011568">
    <property type="protein sequence ID" value="AKJ67867.1"/>
    <property type="molecule type" value="Genomic_DNA"/>
</dbReference>
<gene>
    <name evidence="8" type="ORF">ABW99_06200</name>
</gene>
<keyword evidence="4" id="KW-0274">FAD</keyword>
<dbReference type="InterPro" id="IPR036250">
    <property type="entry name" value="AcylCo_DH-like_C"/>
</dbReference>
<evidence type="ECO:0000256" key="3">
    <source>
        <dbReference type="ARBA" id="ARBA00022630"/>
    </source>
</evidence>
<dbReference type="Pfam" id="PF02771">
    <property type="entry name" value="Acyl-CoA_dh_N"/>
    <property type="match status" value="1"/>
</dbReference>
<dbReference type="Gene3D" id="1.10.540.10">
    <property type="entry name" value="Acyl-CoA dehydrogenase/oxidase, N-terminal domain"/>
    <property type="match status" value="1"/>
</dbReference>
<evidence type="ECO:0000259" key="5">
    <source>
        <dbReference type="Pfam" id="PF00441"/>
    </source>
</evidence>
<dbReference type="InterPro" id="IPR013786">
    <property type="entry name" value="AcylCoA_DH/ox_N"/>
</dbReference>
<evidence type="ECO:0000256" key="4">
    <source>
        <dbReference type="ARBA" id="ARBA00022827"/>
    </source>
</evidence>
<dbReference type="InterPro" id="IPR009100">
    <property type="entry name" value="AcylCoA_DH/oxidase_NM_dom_sf"/>
</dbReference>
<evidence type="ECO:0000313" key="9">
    <source>
        <dbReference type="Proteomes" id="UP000036700"/>
    </source>
</evidence>
<dbReference type="GO" id="GO:0003995">
    <property type="term" value="F:acyl-CoA dehydrogenase activity"/>
    <property type="evidence" value="ECO:0007669"/>
    <property type="project" value="TreeGrafter"/>
</dbReference>
<dbReference type="InterPro" id="IPR046373">
    <property type="entry name" value="Acyl-CoA_Oxase/DH_mid-dom_sf"/>
</dbReference>
<evidence type="ECO:0000256" key="2">
    <source>
        <dbReference type="ARBA" id="ARBA00009347"/>
    </source>
</evidence>
<evidence type="ECO:0000259" key="6">
    <source>
        <dbReference type="Pfam" id="PF02770"/>
    </source>
</evidence>
<organism evidence="8 9">
    <name type="scientific">Pandoraea thiooxydans</name>
    <dbReference type="NCBI Taxonomy" id="445709"/>
    <lineage>
        <taxon>Bacteria</taxon>
        <taxon>Pseudomonadati</taxon>
        <taxon>Pseudomonadota</taxon>
        <taxon>Betaproteobacteria</taxon>
        <taxon>Burkholderiales</taxon>
        <taxon>Burkholderiaceae</taxon>
        <taxon>Pandoraea</taxon>
    </lineage>
</organism>
<dbReference type="KEGG" id="ptx:ABW99_06200"/>
<evidence type="ECO:0000259" key="7">
    <source>
        <dbReference type="Pfam" id="PF02771"/>
    </source>
</evidence>